<evidence type="ECO:0000313" key="7">
    <source>
        <dbReference type="Proteomes" id="UP000236736"/>
    </source>
</evidence>
<dbReference type="Pfam" id="PF00852">
    <property type="entry name" value="Glyco_transf_10"/>
    <property type="match status" value="1"/>
</dbReference>
<keyword evidence="3 6" id="KW-0808">Transferase</keyword>
<dbReference type="GO" id="GO:0008417">
    <property type="term" value="F:fucosyltransferase activity"/>
    <property type="evidence" value="ECO:0007669"/>
    <property type="project" value="InterPro"/>
</dbReference>
<dbReference type="InterPro" id="IPR038577">
    <property type="entry name" value="GT10-like_C_sf"/>
</dbReference>
<dbReference type="InterPro" id="IPR055270">
    <property type="entry name" value="Glyco_tran_10_C"/>
</dbReference>
<feature type="domain" description="Fucosyltransferase C-terminal" evidence="4">
    <location>
        <begin position="115"/>
        <end position="243"/>
    </location>
</feature>
<proteinExistence type="inferred from homology"/>
<keyword evidence="7" id="KW-1185">Reference proteome</keyword>
<dbReference type="PANTHER" id="PTHR11929:SF194">
    <property type="entry name" value="ALPHA-(1,3)-FUCOSYLTRANSFERASE 10"/>
    <property type="match status" value="1"/>
</dbReference>
<evidence type="ECO:0000259" key="4">
    <source>
        <dbReference type="Pfam" id="PF00852"/>
    </source>
</evidence>
<dbReference type="EMBL" id="FNVR01000037">
    <property type="protein sequence ID" value="SEG43781.1"/>
    <property type="molecule type" value="Genomic_DNA"/>
</dbReference>
<dbReference type="RefSeq" id="WP_103926489.1">
    <property type="nucleotide sequence ID" value="NZ_FNVR01000037.1"/>
</dbReference>
<dbReference type="Proteomes" id="UP000236736">
    <property type="component" value="Unassembled WGS sequence"/>
</dbReference>
<organism evidence="6 7">
    <name type="scientific">Algoriphagus boritolerans DSM 17298 = JCM 18970</name>
    <dbReference type="NCBI Taxonomy" id="1120964"/>
    <lineage>
        <taxon>Bacteria</taxon>
        <taxon>Pseudomonadati</taxon>
        <taxon>Bacteroidota</taxon>
        <taxon>Cytophagia</taxon>
        <taxon>Cytophagales</taxon>
        <taxon>Cyclobacteriaceae</taxon>
        <taxon>Algoriphagus</taxon>
    </lineage>
</organism>
<accession>A0A1H6A5Q8</accession>
<dbReference type="Pfam" id="PF18025">
    <property type="entry name" value="FucT_N"/>
    <property type="match status" value="1"/>
</dbReference>
<dbReference type="OrthoDB" id="9791032at2"/>
<dbReference type="STRING" id="1120964.GCA_001313265_06766"/>
<evidence type="ECO:0000256" key="3">
    <source>
        <dbReference type="ARBA" id="ARBA00022679"/>
    </source>
</evidence>
<evidence type="ECO:0000259" key="5">
    <source>
        <dbReference type="Pfam" id="PF18025"/>
    </source>
</evidence>
<dbReference type="PANTHER" id="PTHR11929">
    <property type="entry name" value="ALPHA- 1,3 -FUCOSYLTRANSFERASE"/>
    <property type="match status" value="1"/>
</dbReference>
<dbReference type="InterPro" id="IPR041058">
    <property type="entry name" value="FucT_N"/>
</dbReference>
<dbReference type="AlphaFoldDB" id="A0A1H6A5Q8"/>
<name>A0A1H6A5Q8_9BACT</name>
<comment type="similarity">
    <text evidence="1">Belongs to the glycosyltransferase 10 family.</text>
</comment>
<dbReference type="InterPro" id="IPR001503">
    <property type="entry name" value="Glyco_trans_10"/>
</dbReference>
<keyword evidence="2 6" id="KW-0328">Glycosyltransferase</keyword>
<dbReference type="SUPFAM" id="SSF53756">
    <property type="entry name" value="UDP-Glycosyltransferase/glycogen phosphorylase"/>
    <property type="match status" value="1"/>
</dbReference>
<feature type="domain" description="Alpha-(1,3)-fucosyltransferase FucT N-terminal" evidence="5">
    <location>
        <begin position="7"/>
        <end position="93"/>
    </location>
</feature>
<dbReference type="Gene3D" id="3.40.50.11660">
    <property type="entry name" value="Glycosyl transferase family 10, C-terminal domain"/>
    <property type="match status" value="1"/>
</dbReference>
<gene>
    <name evidence="6" type="ORF">SAMN03080598_03929</name>
</gene>
<protein>
    <submittedName>
        <fullName evidence="6">Glycosyltransferase family 10 (Fucosyltransferase) C-term</fullName>
    </submittedName>
</protein>
<dbReference type="GO" id="GO:0016020">
    <property type="term" value="C:membrane"/>
    <property type="evidence" value="ECO:0007669"/>
    <property type="project" value="InterPro"/>
</dbReference>
<reference evidence="7" key="1">
    <citation type="submission" date="2016-10" db="EMBL/GenBank/DDBJ databases">
        <authorList>
            <person name="Varghese N."/>
            <person name="Submissions S."/>
        </authorList>
    </citation>
    <scope>NUCLEOTIDE SEQUENCE [LARGE SCALE GENOMIC DNA]</scope>
    <source>
        <strain evidence="7">DSM 17298</strain>
    </source>
</reference>
<evidence type="ECO:0000313" key="6">
    <source>
        <dbReference type="EMBL" id="SEG43781.1"/>
    </source>
</evidence>
<evidence type="ECO:0000256" key="1">
    <source>
        <dbReference type="ARBA" id="ARBA00008919"/>
    </source>
</evidence>
<sequence>MTKIKIFFDDFWPEFDYKNDWIYQFLSKTYDIEINPSPDFLFYSSFGKNHLKYKCYKVFYCGENVRPNYLDCDFSICFDFNNRENHFRLPLYASSVGFEPEYLLNKPKLNKELLKDKKFCCFLASNERAKERIEFFKKLSQYKQVDSGGIVHNNLGFRVSDKMKFIKDYKFIVAFENSSYPGYITEKIWHPFFVDIVPIYWGSPNVQEDFNTARFVNYHEFSSLDNMINKIIELDNDDEQYIKMVNEPVFINDKLNAYCDREELKRFFVKIFSTKALPVSQTWWPYLSFFIRKSKNAKIKLIKLLKNE</sequence>
<evidence type="ECO:0000256" key="2">
    <source>
        <dbReference type="ARBA" id="ARBA00022676"/>
    </source>
</evidence>